<feature type="domain" description="RING-type" evidence="2">
    <location>
        <begin position="182"/>
        <end position="249"/>
    </location>
</feature>
<accession>A0AAV9GK96</accession>
<keyword evidence="4" id="KW-1185">Reference proteome</keyword>
<proteinExistence type="predicted"/>
<feature type="non-terminal residue" evidence="3">
    <location>
        <position position="1"/>
    </location>
</feature>
<evidence type="ECO:0000259" key="2">
    <source>
        <dbReference type="PROSITE" id="PS50089"/>
    </source>
</evidence>
<sequence length="356" mass="39484">MAGQITHANSTMAALEPYIEELASKPPTTLVERETWEEFRRGVVAHVNDPSSPAAREFACLRSEYCPAAADFVRAMKFMENPMANFSLGPRGPSDALSSSPFRYAAIILVANHQRLTGDGTVHPSLQSRLSDDRIAFASLTRPQESYLPTITAFLNDNNHQSEEESNGQPEQKGRGAPFATCPLCTAELSLHGIPPLTPSPFSEEEAELERAPSVVLPCGHLLCTPCWDALDQNTPKIQAHLTPCPLCRHPTRAAECKHRLVVAVPTAAAEKTDTENPMGFMTGFKLKVKTTQDGRQKIEQPKWCDECERSGVAGDLSLGNEGGWQTRGWWENDARWQDMVRWLSEEMDRMRGMHD</sequence>
<keyword evidence="1" id="KW-0863">Zinc-finger</keyword>
<reference evidence="3" key="1">
    <citation type="journal article" date="2023" name="Mol. Phylogenet. Evol.">
        <title>Genome-scale phylogeny and comparative genomics of the fungal order Sordariales.</title>
        <authorList>
            <person name="Hensen N."/>
            <person name="Bonometti L."/>
            <person name="Westerberg I."/>
            <person name="Brannstrom I.O."/>
            <person name="Guillou S."/>
            <person name="Cros-Aarteil S."/>
            <person name="Calhoun S."/>
            <person name="Haridas S."/>
            <person name="Kuo A."/>
            <person name="Mondo S."/>
            <person name="Pangilinan J."/>
            <person name="Riley R."/>
            <person name="LaButti K."/>
            <person name="Andreopoulos B."/>
            <person name="Lipzen A."/>
            <person name="Chen C."/>
            <person name="Yan M."/>
            <person name="Daum C."/>
            <person name="Ng V."/>
            <person name="Clum A."/>
            <person name="Steindorff A."/>
            <person name="Ohm R.A."/>
            <person name="Martin F."/>
            <person name="Silar P."/>
            <person name="Natvig D.O."/>
            <person name="Lalanne C."/>
            <person name="Gautier V."/>
            <person name="Ament-Velasquez S.L."/>
            <person name="Kruys A."/>
            <person name="Hutchinson M.I."/>
            <person name="Powell A.J."/>
            <person name="Barry K."/>
            <person name="Miller A.N."/>
            <person name="Grigoriev I.V."/>
            <person name="Debuchy R."/>
            <person name="Gladieux P."/>
            <person name="Hiltunen Thoren M."/>
            <person name="Johannesson H."/>
        </authorList>
    </citation>
    <scope>NUCLEOTIDE SEQUENCE</scope>
    <source>
        <strain evidence="3">PSN243</strain>
    </source>
</reference>
<evidence type="ECO:0000256" key="1">
    <source>
        <dbReference type="PROSITE-ProRule" id="PRU00175"/>
    </source>
</evidence>
<keyword evidence="1" id="KW-0479">Metal-binding</keyword>
<dbReference type="PROSITE" id="PS50089">
    <property type="entry name" value="ZF_RING_2"/>
    <property type="match status" value="1"/>
</dbReference>
<keyword evidence="1" id="KW-0862">Zinc</keyword>
<organism evidence="3 4">
    <name type="scientific">Podospora aff. communis PSN243</name>
    <dbReference type="NCBI Taxonomy" id="3040156"/>
    <lineage>
        <taxon>Eukaryota</taxon>
        <taxon>Fungi</taxon>
        <taxon>Dikarya</taxon>
        <taxon>Ascomycota</taxon>
        <taxon>Pezizomycotina</taxon>
        <taxon>Sordariomycetes</taxon>
        <taxon>Sordariomycetidae</taxon>
        <taxon>Sordariales</taxon>
        <taxon>Podosporaceae</taxon>
        <taxon>Podospora</taxon>
    </lineage>
</organism>
<dbReference type="GO" id="GO:0008270">
    <property type="term" value="F:zinc ion binding"/>
    <property type="evidence" value="ECO:0007669"/>
    <property type="project" value="UniProtKB-KW"/>
</dbReference>
<dbReference type="Proteomes" id="UP001321760">
    <property type="component" value="Unassembled WGS sequence"/>
</dbReference>
<dbReference type="InterPro" id="IPR013083">
    <property type="entry name" value="Znf_RING/FYVE/PHD"/>
</dbReference>
<dbReference type="AlphaFoldDB" id="A0AAV9GK96"/>
<reference evidence="3" key="2">
    <citation type="submission" date="2023-05" db="EMBL/GenBank/DDBJ databases">
        <authorList>
            <consortium name="Lawrence Berkeley National Laboratory"/>
            <person name="Steindorff A."/>
            <person name="Hensen N."/>
            <person name="Bonometti L."/>
            <person name="Westerberg I."/>
            <person name="Brannstrom I.O."/>
            <person name="Guillou S."/>
            <person name="Cros-Aarteil S."/>
            <person name="Calhoun S."/>
            <person name="Haridas S."/>
            <person name="Kuo A."/>
            <person name="Mondo S."/>
            <person name="Pangilinan J."/>
            <person name="Riley R."/>
            <person name="Labutti K."/>
            <person name="Andreopoulos B."/>
            <person name="Lipzen A."/>
            <person name="Chen C."/>
            <person name="Yanf M."/>
            <person name="Daum C."/>
            <person name="Ng V."/>
            <person name="Clum A."/>
            <person name="Ohm R."/>
            <person name="Martin F."/>
            <person name="Silar P."/>
            <person name="Natvig D."/>
            <person name="Lalanne C."/>
            <person name="Gautier V."/>
            <person name="Ament-Velasquez S.L."/>
            <person name="Kruys A."/>
            <person name="Hutchinson M.I."/>
            <person name="Powell A.J."/>
            <person name="Barry K."/>
            <person name="Miller A.N."/>
            <person name="Grigoriev I.V."/>
            <person name="Debuchy R."/>
            <person name="Gladieux P."/>
            <person name="Thoren M.H."/>
            <person name="Johannesson H."/>
        </authorList>
    </citation>
    <scope>NUCLEOTIDE SEQUENCE</scope>
    <source>
        <strain evidence="3">PSN243</strain>
    </source>
</reference>
<evidence type="ECO:0000313" key="4">
    <source>
        <dbReference type="Proteomes" id="UP001321760"/>
    </source>
</evidence>
<dbReference type="Gene3D" id="3.30.40.10">
    <property type="entry name" value="Zinc/RING finger domain, C3HC4 (zinc finger)"/>
    <property type="match status" value="1"/>
</dbReference>
<gene>
    <name evidence="3" type="ORF">QBC34DRAFT_464158</name>
</gene>
<comment type="caution">
    <text evidence="3">The sequence shown here is derived from an EMBL/GenBank/DDBJ whole genome shotgun (WGS) entry which is preliminary data.</text>
</comment>
<protein>
    <recommendedName>
        <fullName evidence="2">RING-type domain-containing protein</fullName>
    </recommendedName>
</protein>
<dbReference type="SUPFAM" id="SSF57850">
    <property type="entry name" value="RING/U-box"/>
    <property type="match status" value="1"/>
</dbReference>
<evidence type="ECO:0000313" key="3">
    <source>
        <dbReference type="EMBL" id="KAK4448958.1"/>
    </source>
</evidence>
<name>A0AAV9GK96_9PEZI</name>
<dbReference type="EMBL" id="MU865940">
    <property type="protein sequence ID" value="KAK4448958.1"/>
    <property type="molecule type" value="Genomic_DNA"/>
</dbReference>
<dbReference type="InterPro" id="IPR001841">
    <property type="entry name" value="Znf_RING"/>
</dbReference>